<feature type="domain" description="HTH tetR-type" evidence="3">
    <location>
        <begin position="18"/>
        <end position="78"/>
    </location>
</feature>
<dbReference type="Gene3D" id="1.10.357.10">
    <property type="entry name" value="Tetracycline Repressor, domain 2"/>
    <property type="match status" value="1"/>
</dbReference>
<comment type="caution">
    <text evidence="4">The sequence shown here is derived from an EMBL/GenBank/DDBJ whole genome shotgun (WGS) entry which is preliminary data.</text>
</comment>
<dbReference type="InterPro" id="IPR009057">
    <property type="entry name" value="Homeodomain-like_sf"/>
</dbReference>
<dbReference type="InterPro" id="IPR001647">
    <property type="entry name" value="HTH_TetR"/>
</dbReference>
<protein>
    <submittedName>
        <fullName evidence="4">TetR/AcrR family transcriptional regulator</fullName>
    </submittedName>
</protein>
<dbReference type="PANTHER" id="PTHR30055:SF226">
    <property type="entry name" value="HTH-TYPE TRANSCRIPTIONAL REGULATOR PKSA"/>
    <property type="match status" value="1"/>
</dbReference>
<dbReference type="Proteomes" id="UP000269198">
    <property type="component" value="Unassembled WGS sequence"/>
</dbReference>
<feature type="DNA-binding region" description="H-T-H motif" evidence="2">
    <location>
        <begin position="41"/>
        <end position="60"/>
    </location>
</feature>
<name>A0A3N0E5C0_9ACTN</name>
<dbReference type="Pfam" id="PF17918">
    <property type="entry name" value="TetR_C_15"/>
    <property type="match status" value="1"/>
</dbReference>
<dbReference type="GO" id="GO:0000976">
    <property type="term" value="F:transcription cis-regulatory region binding"/>
    <property type="evidence" value="ECO:0007669"/>
    <property type="project" value="TreeGrafter"/>
</dbReference>
<dbReference type="InterPro" id="IPR050109">
    <property type="entry name" value="HTH-type_TetR-like_transc_reg"/>
</dbReference>
<dbReference type="InterPro" id="IPR023772">
    <property type="entry name" value="DNA-bd_HTH_TetR-type_CS"/>
</dbReference>
<dbReference type="PRINTS" id="PR00455">
    <property type="entry name" value="HTHTETR"/>
</dbReference>
<accession>A0A3N0E5C0</accession>
<evidence type="ECO:0000259" key="3">
    <source>
        <dbReference type="PROSITE" id="PS50977"/>
    </source>
</evidence>
<dbReference type="AlphaFoldDB" id="A0A3N0E5C0"/>
<reference evidence="4 5" key="1">
    <citation type="submission" date="2018-11" db="EMBL/GenBank/DDBJ databases">
        <title>The genome draft of YIM 96095.</title>
        <authorList>
            <person name="Tang S.-K."/>
            <person name="Chunyu W.-X."/>
            <person name="Feng Y.-Z."/>
        </authorList>
    </citation>
    <scope>NUCLEOTIDE SEQUENCE [LARGE SCALE GENOMIC DNA]</scope>
    <source>
        <strain evidence="4 5">YIM 96095</strain>
    </source>
</reference>
<evidence type="ECO:0000313" key="4">
    <source>
        <dbReference type="EMBL" id="RNL83030.1"/>
    </source>
</evidence>
<dbReference type="GO" id="GO:0003700">
    <property type="term" value="F:DNA-binding transcription factor activity"/>
    <property type="evidence" value="ECO:0007669"/>
    <property type="project" value="TreeGrafter"/>
</dbReference>
<keyword evidence="1 2" id="KW-0238">DNA-binding</keyword>
<dbReference type="PANTHER" id="PTHR30055">
    <property type="entry name" value="HTH-TYPE TRANSCRIPTIONAL REGULATOR RUTR"/>
    <property type="match status" value="1"/>
</dbReference>
<dbReference type="OrthoDB" id="5242390at2"/>
<dbReference type="EMBL" id="RJMB01000019">
    <property type="protein sequence ID" value="RNL83030.1"/>
    <property type="molecule type" value="Genomic_DNA"/>
</dbReference>
<proteinExistence type="predicted"/>
<sequence>MTAGGSDTGQVRRQERGRRRMAQILDAAEDAIAEVGFEEATTNAIAARAGVSPGSLYQFFRNKDEILDGIVERYTATSREFWDRQLSGEAARMDLGDFIERVLGALATFKTERPAFWVLFHGSAASPKLGEVADRIRAGIGDRLREVFRQRAPEVSEERLELLASVTISTVRGVLPMVMEAPPERRAALIAEAKALLLGYLGPAVGPERREGRAEATGEAPR</sequence>
<dbReference type="InterPro" id="IPR041669">
    <property type="entry name" value="TetR_C_15"/>
</dbReference>
<evidence type="ECO:0000313" key="5">
    <source>
        <dbReference type="Proteomes" id="UP000269198"/>
    </source>
</evidence>
<organism evidence="4 5">
    <name type="scientific">Halostreptopolyspora alba</name>
    <dbReference type="NCBI Taxonomy" id="2487137"/>
    <lineage>
        <taxon>Bacteria</taxon>
        <taxon>Bacillati</taxon>
        <taxon>Actinomycetota</taxon>
        <taxon>Actinomycetes</taxon>
        <taxon>Streptosporangiales</taxon>
        <taxon>Nocardiopsidaceae</taxon>
        <taxon>Halostreptopolyspora</taxon>
    </lineage>
</organism>
<dbReference type="PROSITE" id="PS50977">
    <property type="entry name" value="HTH_TETR_2"/>
    <property type="match status" value="1"/>
</dbReference>
<gene>
    <name evidence="4" type="ORF">EFW17_17615</name>
</gene>
<keyword evidence="5" id="KW-1185">Reference proteome</keyword>
<dbReference type="PROSITE" id="PS01081">
    <property type="entry name" value="HTH_TETR_1"/>
    <property type="match status" value="1"/>
</dbReference>
<dbReference type="RefSeq" id="WP_123202507.1">
    <property type="nucleotide sequence ID" value="NZ_RJMB01000019.1"/>
</dbReference>
<dbReference type="SUPFAM" id="SSF46689">
    <property type="entry name" value="Homeodomain-like"/>
    <property type="match status" value="1"/>
</dbReference>
<evidence type="ECO:0000256" key="2">
    <source>
        <dbReference type="PROSITE-ProRule" id="PRU00335"/>
    </source>
</evidence>
<evidence type="ECO:0000256" key="1">
    <source>
        <dbReference type="ARBA" id="ARBA00023125"/>
    </source>
</evidence>
<dbReference type="Pfam" id="PF00440">
    <property type="entry name" value="TetR_N"/>
    <property type="match status" value="1"/>
</dbReference>